<feature type="compositionally biased region" description="Polar residues" evidence="1">
    <location>
        <begin position="180"/>
        <end position="194"/>
    </location>
</feature>
<dbReference type="InterPro" id="IPR036779">
    <property type="entry name" value="LysM_dom_sf"/>
</dbReference>
<keyword evidence="4" id="KW-1185">Reference proteome</keyword>
<reference evidence="3" key="1">
    <citation type="submission" date="2019-11" db="EMBL/GenBank/DDBJ databases">
        <authorList>
            <person name="Li J."/>
        </authorList>
    </citation>
    <scope>NUCLEOTIDE SEQUENCE</scope>
    <source>
        <strain evidence="3">B6B</strain>
    </source>
</reference>
<feature type="region of interest" description="Disordered" evidence="1">
    <location>
        <begin position="167"/>
        <end position="194"/>
    </location>
</feature>
<dbReference type="Gene3D" id="3.10.350.10">
    <property type="entry name" value="LysM domain"/>
    <property type="match status" value="1"/>
</dbReference>
<dbReference type="CDD" id="cd00118">
    <property type="entry name" value="LysM"/>
    <property type="match status" value="1"/>
</dbReference>
<dbReference type="AlphaFoldDB" id="A0A6A8DBA8"/>
<evidence type="ECO:0000259" key="2">
    <source>
        <dbReference type="PROSITE" id="PS51782"/>
    </source>
</evidence>
<evidence type="ECO:0000313" key="4">
    <source>
        <dbReference type="Proteomes" id="UP000799092"/>
    </source>
</evidence>
<dbReference type="SUPFAM" id="SSF54106">
    <property type="entry name" value="LysM domain"/>
    <property type="match status" value="1"/>
</dbReference>
<dbReference type="InterPro" id="IPR018392">
    <property type="entry name" value="LysM"/>
</dbReference>
<comment type="caution">
    <text evidence="3">The sequence shown here is derived from an EMBL/GenBank/DDBJ whole genome shotgun (WGS) entry which is preliminary data.</text>
</comment>
<organism evidence="3 4">
    <name type="scientific">Aquibacillus halophilus</name>
    <dbReference type="NCBI Taxonomy" id="930132"/>
    <lineage>
        <taxon>Bacteria</taxon>
        <taxon>Bacillati</taxon>
        <taxon>Bacillota</taxon>
        <taxon>Bacilli</taxon>
        <taxon>Bacillales</taxon>
        <taxon>Bacillaceae</taxon>
        <taxon>Aquibacillus</taxon>
    </lineage>
</organism>
<gene>
    <name evidence="3" type="primary">safA</name>
    <name evidence="3" type="ORF">GH741_09885</name>
</gene>
<dbReference type="EMBL" id="WJNG01000007">
    <property type="protein sequence ID" value="MRH42995.1"/>
    <property type="molecule type" value="Genomic_DNA"/>
</dbReference>
<sequence length="428" mass="49216">MVKIHVVQRGETLWEISQKYGVDFEELKAMNTHLSNPDMIMPGMKIKVPTTSKQVKKEKPLNNEMKKYPGKEKEEKKNVPLKDSAEKKKLPLNEKEEKKKVPMMGKEESKKQPTKQTYKDTSKKSLPVIKEDDHKKSKKEEFAMKQAGIPNLPKMEKDMWKAKANTDLPHVPKYDKPKNNDQQPMHQPQAPTNYPNQQIHHQPMQQPMYQPMSQPPVMPMNYYQPMPHCLPMNPVPYPAQQMPLGAPSHPMVENFVGDNNMHSYPNVEAPYHNHNHNLPYNEEPMESSSSSMEMPQMPQHLPGVYQNDISNQHPAYGQGFLPNQQMYPSVQPEMSQFPNHNQPIQPVPYNQPYSNYPQQPMGYQSPYGDTGYNQQPYYPQAHGSMLPNGPGYPNPHSGGYGYPQPNTGAPQFDLPYNPGYRQDEDESE</sequence>
<feature type="compositionally biased region" description="Basic and acidic residues" evidence="1">
    <location>
        <begin position="55"/>
        <end position="140"/>
    </location>
</feature>
<dbReference type="InterPro" id="IPR014248">
    <property type="entry name" value="Spore_coat_assembly_SafA"/>
</dbReference>
<proteinExistence type="predicted"/>
<feature type="region of interest" description="Disordered" evidence="1">
    <location>
        <begin position="359"/>
        <end position="428"/>
    </location>
</feature>
<feature type="compositionally biased region" description="Basic and acidic residues" evidence="1">
    <location>
        <begin position="170"/>
        <end position="179"/>
    </location>
</feature>
<dbReference type="PROSITE" id="PS51782">
    <property type="entry name" value="LYSM"/>
    <property type="match status" value="1"/>
</dbReference>
<feature type="domain" description="LysM" evidence="2">
    <location>
        <begin position="3"/>
        <end position="48"/>
    </location>
</feature>
<feature type="region of interest" description="Disordered" evidence="1">
    <location>
        <begin position="50"/>
        <end position="140"/>
    </location>
</feature>
<evidence type="ECO:0000256" key="1">
    <source>
        <dbReference type="SAM" id="MobiDB-lite"/>
    </source>
</evidence>
<protein>
    <submittedName>
        <fullName evidence="3">SafA/ExsA family spore coat assembly protein</fullName>
    </submittedName>
</protein>
<dbReference type="NCBIfam" id="TIGR02899">
    <property type="entry name" value="spore_safA"/>
    <property type="match status" value="1"/>
</dbReference>
<dbReference type="SMART" id="SM00257">
    <property type="entry name" value="LysM"/>
    <property type="match status" value="1"/>
</dbReference>
<name>A0A6A8DBA8_9BACI</name>
<evidence type="ECO:0000313" key="3">
    <source>
        <dbReference type="EMBL" id="MRH42995.1"/>
    </source>
</evidence>
<dbReference type="Pfam" id="PF01476">
    <property type="entry name" value="LysM"/>
    <property type="match status" value="1"/>
</dbReference>
<dbReference type="Proteomes" id="UP000799092">
    <property type="component" value="Unassembled WGS sequence"/>
</dbReference>
<accession>A0A6A8DBA8</accession>